<dbReference type="AlphaFoldDB" id="A0AAD7I5H7"/>
<protein>
    <submittedName>
        <fullName evidence="1">Uncharacterized protein</fullName>
    </submittedName>
</protein>
<dbReference type="Gene3D" id="1.50.10.20">
    <property type="match status" value="1"/>
</dbReference>
<sequence>MVPPSILRFRPSSLTSGIGDTESTAALYSQMAEFDLATNQTNYQAALENYFPLAETGHANFSQDFVSDSVNFTIFRSTEAYGRAAIRAYTAYNNQSFLNYAIQSWWWGRGYTISSADASAGKIDCKDFNISSVCLDSDLSALLAEATSDDMYLEAAVETAEFVHAHLYNVENVVQDSISARSSDSCAVSSNVEPYNSGLMIEGLAILADITGNASTQSLLSEILLAAIPNTAWQQPEGIVESRLFVLRCRSPLIRISQI</sequence>
<name>A0AAD7I5H7_9AGAR</name>
<dbReference type="InterPro" id="IPR005198">
    <property type="entry name" value="Glyco_hydro_76"/>
</dbReference>
<dbReference type="Pfam" id="PF03663">
    <property type="entry name" value="Glyco_hydro_76"/>
    <property type="match status" value="1"/>
</dbReference>
<keyword evidence="2" id="KW-1185">Reference proteome</keyword>
<dbReference type="SUPFAM" id="SSF48208">
    <property type="entry name" value="Six-hairpin glycosidases"/>
    <property type="match status" value="1"/>
</dbReference>
<gene>
    <name evidence="1" type="ORF">DFH07DRAFT_753891</name>
</gene>
<evidence type="ECO:0000313" key="1">
    <source>
        <dbReference type="EMBL" id="KAJ7735379.1"/>
    </source>
</evidence>
<organism evidence="1 2">
    <name type="scientific">Mycena maculata</name>
    <dbReference type="NCBI Taxonomy" id="230809"/>
    <lineage>
        <taxon>Eukaryota</taxon>
        <taxon>Fungi</taxon>
        <taxon>Dikarya</taxon>
        <taxon>Basidiomycota</taxon>
        <taxon>Agaricomycotina</taxon>
        <taxon>Agaricomycetes</taxon>
        <taxon>Agaricomycetidae</taxon>
        <taxon>Agaricales</taxon>
        <taxon>Marasmiineae</taxon>
        <taxon>Mycenaceae</taxon>
        <taxon>Mycena</taxon>
    </lineage>
</organism>
<dbReference type="GO" id="GO:0005975">
    <property type="term" value="P:carbohydrate metabolic process"/>
    <property type="evidence" value="ECO:0007669"/>
    <property type="project" value="InterPro"/>
</dbReference>
<comment type="caution">
    <text evidence="1">The sequence shown here is derived from an EMBL/GenBank/DDBJ whole genome shotgun (WGS) entry which is preliminary data.</text>
</comment>
<dbReference type="EMBL" id="JARJLG010000155">
    <property type="protein sequence ID" value="KAJ7735379.1"/>
    <property type="molecule type" value="Genomic_DNA"/>
</dbReference>
<dbReference type="Proteomes" id="UP001215280">
    <property type="component" value="Unassembled WGS sequence"/>
</dbReference>
<reference evidence="1" key="1">
    <citation type="submission" date="2023-03" db="EMBL/GenBank/DDBJ databases">
        <title>Massive genome expansion in bonnet fungi (Mycena s.s.) driven by repeated elements and novel gene families across ecological guilds.</title>
        <authorList>
            <consortium name="Lawrence Berkeley National Laboratory"/>
            <person name="Harder C.B."/>
            <person name="Miyauchi S."/>
            <person name="Viragh M."/>
            <person name="Kuo A."/>
            <person name="Thoen E."/>
            <person name="Andreopoulos B."/>
            <person name="Lu D."/>
            <person name="Skrede I."/>
            <person name="Drula E."/>
            <person name="Henrissat B."/>
            <person name="Morin E."/>
            <person name="Kohler A."/>
            <person name="Barry K."/>
            <person name="LaButti K."/>
            <person name="Morin E."/>
            <person name="Salamov A."/>
            <person name="Lipzen A."/>
            <person name="Mereny Z."/>
            <person name="Hegedus B."/>
            <person name="Baldrian P."/>
            <person name="Stursova M."/>
            <person name="Weitz H."/>
            <person name="Taylor A."/>
            <person name="Grigoriev I.V."/>
            <person name="Nagy L.G."/>
            <person name="Martin F."/>
            <person name="Kauserud H."/>
        </authorList>
    </citation>
    <scope>NUCLEOTIDE SEQUENCE</scope>
    <source>
        <strain evidence="1">CBHHK188m</strain>
    </source>
</reference>
<dbReference type="InterPro" id="IPR008928">
    <property type="entry name" value="6-hairpin_glycosidase_sf"/>
</dbReference>
<proteinExistence type="predicted"/>
<accession>A0AAD7I5H7</accession>
<evidence type="ECO:0000313" key="2">
    <source>
        <dbReference type="Proteomes" id="UP001215280"/>
    </source>
</evidence>